<dbReference type="EMBL" id="CATOUU010000884">
    <property type="protein sequence ID" value="CAI9957289.1"/>
    <property type="molecule type" value="Genomic_DNA"/>
</dbReference>
<evidence type="ECO:0000313" key="2">
    <source>
        <dbReference type="EMBL" id="CAL6012957.1"/>
    </source>
</evidence>
<name>A0AA86QQH8_9EUKA</name>
<proteinExistence type="predicted"/>
<protein>
    <submittedName>
        <fullName evidence="2">Hypothetical_protein</fullName>
    </submittedName>
</protein>
<dbReference type="EMBL" id="CAXDID020000067">
    <property type="protein sequence ID" value="CAL6012957.1"/>
    <property type="molecule type" value="Genomic_DNA"/>
</dbReference>
<accession>A0AA86QQH8</accession>
<gene>
    <name evidence="2" type="ORF">HINF_LOCUS23556</name>
    <name evidence="1" type="ORF">HINF_LOCUS44934</name>
</gene>
<reference evidence="1" key="1">
    <citation type="submission" date="2023-06" db="EMBL/GenBank/DDBJ databases">
        <authorList>
            <person name="Kurt Z."/>
        </authorList>
    </citation>
    <scope>NUCLEOTIDE SEQUENCE</scope>
</reference>
<evidence type="ECO:0000313" key="3">
    <source>
        <dbReference type="Proteomes" id="UP001642409"/>
    </source>
</evidence>
<comment type="caution">
    <text evidence="1">The sequence shown here is derived from an EMBL/GenBank/DDBJ whole genome shotgun (WGS) entry which is preliminary data.</text>
</comment>
<organism evidence="1">
    <name type="scientific">Hexamita inflata</name>
    <dbReference type="NCBI Taxonomy" id="28002"/>
    <lineage>
        <taxon>Eukaryota</taxon>
        <taxon>Metamonada</taxon>
        <taxon>Diplomonadida</taxon>
        <taxon>Hexamitidae</taxon>
        <taxon>Hexamitinae</taxon>
        <taxon>Hexamita</taxon>
    </lineage>
</organism>
<reference evidence="2 3" key="2">
    <citation type="submission" date="2024-07" db="EMBL/GenBank/DDBJ databases">
        <authorList>
            <person name="Akdeniz Z."/>
        </authorList>
    </citation>
    <scope>NUCLEOTIDE SEQUENCE [LARGE SCALE GENOMIC DNA]</scope>
</reference>
<keyword evidence="3" id="KW-1185">Reference proteome</keyword>
<dbReference type="Proteomes" id="UP001642409">
    <property type="component" value="Unassembled WGS sequence"/>
</dbReference>
<dbReference type="AlphaFoldDB" id="A0AA86QQH8"/>
<sequence>MPYSNVSSWVSLNAFWISIFITTEFLDSLRASNLHYCILFLSNKCCSLQNCRGRRSFLFKITVLRTLQKEFWMQTGLLDILSSLGMSAILNSNIGNISLIFDCYC</sequence>
<evidence type="ECO:0000313" key="1">
    <source>
        <dbReference type="EMBL" id="CAI9957289.1"/>
    </source>
</evidence>